<comment type="caution">
    <text evidence="1">The sequence shown here is derived from an EMBL/GenBank/DDBJ whole genome shotgun (WGS) entry which is preliminary data.</text>
</comment>
<protein>
    <submittedName>
        <fullName evidence="1">Protease</fullName>
    </submittedName>
</protein>
<dbReference type="GO" id="GO:0006508">
    <property type="term" value="P:proteolysis"/>
    <property type="evidence" value="ECO:0007669"/>
    <property type="project" value="UniProtKB-KW"/>
</dbReference>
<dbReference type="AlphaFoldDB" id="A0A8H4EPG5"/>
<keyword evidence="1" id="KW-0378">Hydrolase</keyword>
<dbReference type="CDD" id="cd21112">
    <property type="entry name" value="alphaLP-like"/>
    <property type="match status" value="1"/>
</dbReference>
<dbReference type="OrthoDB" id="2345133at2759"/>
<proteinExistence type="predicted"/>
<reference evidence="1 2" key="1">
    <citation type="journal article" date="2019" name="Environ. Microbiol.">
        <title>At the nexus of three kingdoms: the genome of the mycorrhizal fungus Gigaspora margarita provides insights into plant, endobacterial and fungal interactions.</title>
        <authorList>
            <person name="Venice F."/>
            <person name="Ghignone S."/>
            <person name="Salvioli di Fossalunga A."/>
            <person name="Amselem J."/>
            <person name="Novero M."/>
            <person name="Xianan X."/>
            <person name="Sedzielewska Toro K."/>
            <person name="Morin E."/>
            <person name="Lipzen A."/>
            <person name="Grigoriev I.V."/>
            <person name="Henrissat B."/>
            <person name="Martin F.M."/>
            <person name="Bonfante P."/>
        </authorList>
    </citation>
    <scope>NUCLEOTIDE SEQUENCE [LARGE SCALE GENOMIC DNA]</scope>
    <source>
        <strain evidence="1 2">BEG34</strain>
    </source>
</reference>
<accession>A0A8H4EPG5</accession>
<keyword evidence="2" id="KW-1185">Reference proteome</keyword>
<evidence type="ECO:0000313" key="1">
    <source>
        <dbReference type="EMBL" id="KAF0529551.1"/>
    </source>
</evidence>
<keyword evidence="1" id="KW-0645">Protease</keyword>
<evidence type="ECO:0000313" key="2">
    <source>
        <dbReference type="Proteomes" id="UP000439903"/>
    </source>
</evidence>
<dbReference type="Proteomes" id="UP000439903">
    <property type="component" value="Unassembled WGS sequence"/>
</dbReference>
<gene>
    <name evidence="1" type="ORF">F8M41_012700</name>
</gene>
<dbReference type="InterPro" id="IPR009003">
    <property type="entry name" value="Peptidase_S1_PA"/>
</dbReference>
<sequence length="400" mass="44692">MVHSQNASKEPLAKLWNVDNDDIRKYLNIEKNLSNVDEIIKPFLDNDNFAGTSIDAIQNMVFVYTLNFSRAEQIKNLTEIRPYVNFLNFSQVINSTTKLNSIFEKISSSVQNYKTMGFTGYISVKVNNIVIASCDEYKNQSGNSAFINATKMYYPIFTYYYCEQPPPSTSNTMLENRDLDKIMLAGDGISIYSKIRRLKTRCSAGFWARDRDQPSINYIATAGHCQVGPDDIYYLLPWDSDKTTDLGTMSKNFLELIDFQLIYINNSNVKPKPMVRNTDAGPGQYSELKIHDDIAVSSIGVHLCSSGFVTHVKCGYVEALNGFNAFGEFLHVNVFIVSVLTIVGDSGGPMFSYHEDLSRVSLNGILSSGFSDKFIGGISSVSTLSSIFDIVKNISLVKAD</sequence>
<organism evidence="1 2">
    <name type="scientific">Gigaspora margarita</name>
    <dbReference type="NCBI Taxonomy" id="4874"/>
    <lineage>
        <taxon>Eukaryota</taxon>
        <taxon>Fungi</taxon>
        <taxon>Fungi incertae sedis</taxon>
        <taxon>Mucoromycota</taxon>
        <taxon>Glomeromycotina</taxon>
        <taxon>Glomeromycetes</taxon>
        <taxon>Diversisporales</taxon>
        <taxon>Gigasporaceae</taxon>
        <taxon>Gigaspora</taxon>
    </lineage>
</organism>
<dbReference type="Gene3D" id="2.40.10.10">
    <property type="entry name" value="Trypsin-like serine proteases"/>
    <property type="match status" value="2"/>
</dbReference>
<name>A0A8H4EPG5_GIGMA</name>
<dbReference type="GO" id="GO:0008233">
    <property type="term" value="F:peptidase activity"/>
    <property type="evidence" value="ECO:0007669"/>
    <property type="project" value="UniProtKB-KW"/>
</dbReference>
<dbReference type="SUPFAM" id="SSF50494">
    <property type="entry name" value="Trypsin-like serine proteases"/>
    <property type="match status" value="1"/>
</dbReference>
<dbReference type="EMBL" id="WTPW01000259">
    <property type="protein sequence ID" value="KAF0529551.1"/>
    <property type="molecule type" value="Genomic_DNA"/>
</dbReference>
<dbReference type="InterPro" id="IPR043504">
    <property type="entry name" value="Peptidase_S1_PA_chymotrypsin"/>
</dbReference>